<comment type="caution">
    <text evidence="3">The sequence shown here is derived from an EMBL/GenBank/DDBJ whole genome shotgun (WGS) entry which is preliminary data.</text>
</comment>
<sequence>MTFQAHTLSKTTAALLLCGLAAHASATGAVVLDTFGPGDTADQWASDLYRAGSDHQDIALSFTLGSAGSIQSILTSIEGFGLPGGVTLGIMAKQGALPSGSTFLYSAHLDSPTANTLLSPTGWTLAAGSYWLTATPDDGFSGIWQSGTNTPGTAWAYGSASGWQPVASSLIGPAAARITVAAAVPEPATYGLMLAGGLLVAVAARRKSNTRQQG</sequence>
<dbReference type="Pfam" id="PF07589">
    <property type="entry name" value="PEP-CTERM"/>
    <property type="match status" value="1"/>
</dbReference>
<dbReference type="RefSeq" id="WP_394406789.1">
    <property type="nucleotide sequence ID" value="NZ_JBIGIC010000002.1"/>
</dbReference>
<evidence type="ECO:0000313" key="3">
    <source>
        <dbReference type="EMBL" id="MFG6485968.1"/>
    </source>
</evidence>
<gene>
    <name evidence="3" type="ORF">ACG04R_04740</name>
</gene>
<name>A0ABW7H7S0_9BURK</name>
<dbReference type="NCBIfam" id="TIGR02595">
    <property type="entry name" value="PEP_CTERM"/>
    <property type="match status" value="1"/>
</dbReference>
<feature type="domain" description="Ice-binding protein C-terminal" evidence="2">
    <location>
        <begin position="183"/>
        <end position="207"/>
    </location>
</feature>
<keyword evidence="4" id="KW-1185">Reference proteome</keyword>
<evidence type="ECO:0000256" key="1">
    <source>
        <dbReference type="SAM" id="SignalP"/>
    </source>
</evidence>
<dbReference type="Proteomes" id="UP001606134">
    <property type="component" value="Unassembled WGS sequence"/>
</dbReference>
<proteinExistence type="predicted"/>
<evidence type="ECO:0000259" key="2">
    <source>
        <dbReference type="Pfam" id="PF07589"/>
    </source>
</evidence>
<dbReference type="EMBL" id="JBIGIC010000002">
    <property type="protein sequence ID" value="MFG6485968.1"/>
    <property type="molecule type" value="Genomic_DNA"/>
</dbReference>
<dbReference type="InterPro" id="IPR013424">
    <property type="entry name" value="Ice-binding_C"/>
</dbReference>
<keyword evidence="1" id="KW-0732">Signal</keyword>
<feature type="chain" id="PRO_5047306677" evidence="1">
    <location>
        <begin position="27"/>
        <end position="214"/>
    </location>
</feature>
<feature type="signal peptide" evidence="1">
    <location>
        <begin position="1"/>
        <end position="26"/>
    </location>
</feature>
<organism evidence="3 4">
    <name type="scientific">Pelomonas candidula</name>
    <dbReference type="NCBI Taxonomy" id="3299025"/>
    <lineage>
        <taxon>Bacteria</taxon>
        <taxon>Pseudomonadati</taxon>
        <taxon>Pseudomonadota</taxon>
        <taxon>Betaproteobacteria</taxon>
        <taxon>Burkholderiales</taxon>
        <taxon>Sphaerotilaceae</taxon>
        <taxon>Roseateles</taxon>
    </lineage>
</organism>
<accession>A0ABW7H7S0</accession>
<evidence type="ECO:0000313" key="4">
    <source>
        <dbReference type="Proteomes" id="UP001606134"/>
    </source>
</evidence>
<reference evidence="3 4" key="1">
    <citation type="submission" date="2024-08" db="EMBL/GenBank/DDBJ databases">
        <authorList>
            <person name="Lu H."/>
        </authorList>
    </citation>
    <scope>NUCLEOTIDE SEQUENCE [LARGE SCALE GENOMIC DNA]</scope>
    <source>
        <strain evidence="3 4">BYS78W</strain>
    </source>
</reference>
<protein>
    <submittedName>
        <fullName evidence="3">PEP-CTERM sorting domain-containing protein</fullName>
    </submittedName>
</protein>